<comment type="caution">
    <text evidence="2">The sequence shown here is derived from an EMBL/GenBank/DDBJ whole genome shotgun (WGS) entry which is preliminary data.</text>
</comment>
<reference evidence="2 3" key="1">
    <citation type="submission" date="2018-06" db="EMBL/GenBank/DDBJ databases">
        <title>Complete Genomes of Monosporascus.</title>
        <authorList>
            <person name="Robinson A.J."/>
            <person name="Natvig D.O."/>
        </authorList>
    </citation>
    <scope>NUCLEOTIDE SEQUENCE [LARGE SCALE GENOMIC DNA]</scope>
    <source>
        <strain evidence="2 3">CBS 110550</strain>
    </source>
</reference>
<protein>
    <submittedName>
        <fullName evidence="2">Uncharacterized protein</fullName>
    </submittedName>
</protein>
<dbReference type="EMBL" id="QJNU01000105">
    <property type="protein sequence ID" value="RYP07120.1"/>
    <property type="molecule type" value="Genomic_DNA"/>
</dbReference>
<name>A0A4Q4TNG8_9PEZI</name>
<keyword evidence="3" id="KW-1185">Reference proteome</keyword>
<feature type="region of interest" description="Disordered" evidence="1">
    <location>
        <begin position="57"/>
        <end position="109"/>
    </location>
</feature>
<dbReference type="AlphaFoldDB" id="A0A4Q4TNG8"/>
<evidence type="ECO:0000313" key="3">
    <source>
        <dbReference type="Proteomes" id="UP000293360"/>
    </source>
</evidence>
<sequence>MISVIKEDIREARQYQKNRLRRDFLTQTRLGNTPTTVALRAMNLITKERRHMLRSRRWHSQPFTPDPQALQSTAPISTQGVAPQSTTVPGSQPSRLTGLQPSICRNTSQWEHANLEEEDRDDMVLNR</sequence>
<feature type="compositionally biased region" description="Polar residues" evidence="1">
    <location>
        <begin position="69"/>
        <end position="109"/>
    </location>
</feature>
<gene>
    <name evidence="2" type="ORF">DL764_002715</name>
</gene>
<proteinExistence type="predicted"/>
<evidence type="ECO:0000256" key="1">
    <source>
        <dbReference type="SAM" id="MobiDB-lite"/>
    </source>
</evidence>
<accession>A0A4Q4TNG8</accession>
<organism evidence="2 3">
    <name type="scientific">Monosporascus ibericus</name>
    <dbReference type="NCBI Taxonomy" id="155417"/>
    <lineage>
        <taxon>Eukaryota</taxon>
        <taxon>Fungi</taxon>
        <taxon>Dikarya</taxon>
        <taxon>Ascomycota</taxon>
        <taxon>Pezizomycotina</taxon>
        <taxon>Sordariomycetes</taxon>
        <taxon>Xylariomycetidae</taxon>
        <taxon>Xylariales</taxon>
        <taxon>Xylariales incertae sedis</taxon>
        <taxon>Monosporascus</taxon>
    </lineage>
</organism>
<evidence type="ECO:0000313" key="2">
    <source>
        <dbReference type="EMBL" id="RYP07120.1"/>
    </source>
</evidence>
<dbReference type="Proteomes" id="UP000293360">
    <property type="component" value="Unassembled WGS sequence"/>
</dbReference>